<evidence type="ECO:0000256" key="2">
    <source>
        <dbReference type="ARBA" id="ARBA00023315"/>
    </source>
</evidence>
<dbReference type="RefSeq" id="WP_190996524.1">
    <property type="nucleotide sequence ID" value="NZ_JACXSI010000001.1"/>
</dbReference>
<dbReference type="PANTHER" id="PTHR10545:SF29">
    <property type="entry name" value="GH14572P-RELATED"/>
    <property type="match status" value="1"/>
</dbReference>
<keyword evidence="2" id="KW-0012">Acyltransferase</keyword>
<dbReference type="PROSITE" id="PS51186">
    <property type="entry name" value="GNAT"/>
    <property type="match status" value="1"/>
</dbReference>
<dbReference type="Proteomes" id="UP000602076">
    <property type="component" value="Unassembled WGS sequence"/>
</dbReference>
<evidence type="ECO:0000259" key="3">
    <source>
        <dbReference type="PROSITE" id="PS51186"/>
    </source>
</evidence>
<proteinExistence type="predicted"/>
<comment type="caution">
    <text evidence="4">The sequence shown here is derived from an EMBL/GenBank/DDBJ whole genome shotgun (WGS) entry which is preliminary data.</text>
</comment>
<dbReference type="InterPro" id="IPR000182">
    <property type="entry name" value="GNAT_dom"/>
</dbReference>
<dbReference type="EMBL" id="JACXSI010000001">
    <property type="protein sequence ID" value="MBD3106991.1"/>
    <property type="molecule type" value="Genomic_DNA"/>
</dbReference>
<evidence type="ECO:0000313" key="4">
    <source>
        <dbReference type="EMBL" id="MBD3106991.1"/>
    </source>
</evidence>
<dbReference type="AlphaFoldDB" id="A0A927CTZ5"/>
<reference evidence="4" key="1">
    <citation type="submission" date="2020-09" db="EMBL/GenBank/DDBJ databases">
        <title>Bacillus faecalis sp. nov., a moderately halophilic bacterium isolated from cow faeces.</title>
        <authorList>
            <person name="Jiang L."/>
            <person name="Lee J."/>
        </authorList>
    </citation>
    <scope>NUCLEOTIDE SEQUENCE</scope>
    <source>
        <strain evidence="4">AGMB 02131</strain>
    </source>
</reference>
<dbReference type="Pfam" id="PF00583">
    <property type="entry name" value="Acetyltransf_1"/>
    <property type="match status" value="1"/>
</dbReference>
<dbReference type="SUPFAM" id="SSF55729">
    <property type="entry name" value="Acyl-CoA N-acyltransferases (Nat)"/>
    <property type="match status" value="1"/>
</dbReference>
<evidence type="ECO:0000313" key="5">
    <source>
        <dbReference type="Proteomes" id="UP000602076"/>
    </source>
</evidence>
<feature type="domain" description="N-acetyltransferase" evidence="3">
    <location>
        <begin position="1"/>
        <end position="146"/>
    </location>
</feature>
<protein>
    <submittedName>
        <fullName evidence="4">GNAT family N-acetyltransferase</fullName>
    </submittedName>
</protein>
<keyword evidence="5" id="KW-1185">Reference proteome</keyword>
<dbReference type="InterPro" id="IPR016181">
    <property type="entry name" value="Acyl_CoA_acyltransferase"/>
</dbReference>
<dbReference type="GO" id="GO:0008080">
    <property type="term" value="F:N-acetyltransferase activity"/>
    <property type="evidence" value="ECO:0007669"/>
    <property type="project" value="TreeGrafter"/>
</dbReference>
<sequence length="146" mass="17122">MQILQATLQHLQEVALLFDQYRQFYNQPRDLEAAAAFLSARIEKNESIIFFAKIDEQTAGFIQLYPTFSSVNMQKAFILNDLYVEECFRGHGVGKALIEKCYSVCEQEQARYITLQTAPDNEMAKRLYEKMGMEINREFISYIKYF</sequence>
<gene>
    <name evidence="4" type="ORF">IEO70_01185</name>
</gene>
<name>A0A927CTZ5_9BACI</name>
<organism evidence="4 5">
    <name type="scientific">Peribacillus faecalis</name>
    <dbReference type="NCBI Taxonomy" id="2772559"/>
    <lineage>
        <taxon>Bacteria</taxon>
        <taxon>Bacillati</taxon>
        <taxon>Bacillota</taxon>
        <taxon>Bacilli</taxon>
        <taxon>Bacillales</taxon>
        <taxon>Bacillaceae</taxon>
        <taxon>Peribacillus</taxon>
    </lineage>
</organism>
<dbReference type="PANTHER" id="PTHR10545">
    <property type="entry name" value="DIAMINE N-ACETYLTRANSFERASE"/>
    <property type="match status" value="1"/>
</dbReference>
<evidence type="ECO:0000256" key="1">
    <source>
        <dbReference type="ARBA" id="ARBA00022679"/>
    </source>
</evidence>
<keyword evidence="1" id="KW-0808">Transferase</keyword>
<dbReference type="Gene3D" id="3.40.630.30">
    <property type="match status" value="1"/>
</dbReference>
<dbReference type="CDD" id="cd04301">
    <property type="entry name" value="NAT_SF"/>
    <property type="match status" value="1"/>
</dbReference>
<accession>A0A927CTZ5</accession>
<dbReference type="InterPro" id="IPR051016">
    <property type="entry name" value="Diverse_Substrate_AcTransf"/>
</dbReference>